<reference evidence="1 2" key="1">
    <citation type="journal article" date="2016" name="Nat. Commun.">
        <title>Thousands of microbial genomes shed light on interconnected biogeochemical processes in an aquifer system.</title>
        <authorList>
            <person name="Anantharaman K."/>
            <person name="Brown C.T."/>
            <person name="Hug L.A."/>
            <person name="Sharon I."/>
            <person name="Castelle C.J."/>
            <person name="Probst A.J."/>
            <person name="Thomas B.C."/>
            <person name="Singh A."/>
            <person name="Wilkins M.J."/>
            <person name="Karaoz U."/>
            <person name="Brodie E.L."/>
            <person name="Williams K.H."/>
            <person name="Hubbard S.S."/>
            <person name="Banfield J.F."/>
        </authorList>
    </citation>
    <scope>NUCLEOTIDE SEQUENCE [LARGE SCALE GENOMIC DNA]</scope>
</reference>
<dbReference type="Gene3D" id="4.10.410.60">
    <property type="match status" value="1"/>
</dbReference>
<evidence type="ECO:0008006" key="3">
    <source>
        <dbReference type="Google" id="ProtNLM"/>
    </source>
</evidence>
<dbReference type="EMBL" id="MHKD01000013">
    <property type="protein sequence ID" value="OGY84530.1"/>
    <property type="molecule type" value="Genomic_DNA"/>
</dbReference>
<evidence type="ECO:0000313" key="2">
    <source>
        <dbReference type="Proteomes" id="UP000176952"/>
    </source>
</evidence>
<comment type="caution">
    <text evidence="1">The sequence shown here is derived from an EMBL/GenBank/DDBJ whole genome shotgun (WGS) entry which is preliminary data.</text>
</comment>
<dbReference type="InterPro" id="IPR037229">
    <property type="entry name" value="Ribosomal_bL35_sf"/>
</dbReference>
<sequence>MPRLKTIKAISKRLKPTGGKNNKKKFMFVPAGQDHFRSRHSGASKMKKRGYTVADKTLKRTIRRAVPHV</sequence>
<organism evidence="1 2">
    <name type="scientific">Candidatus Kerfeldbacteria bacterium RIFCSPHIGHO2_12_FULL_48_17</name>
    <dbReference type="NCBI Taxonomy" id="1798542"/>
    <lineage>
        <taxon>Bacteria</taxon>
        <taxon>Candidatus Kerfeldiibacteriota</taxon>
    </lineage>
</organism>
<name>A0A1G2B8E5_9BACT</name>
<evidence type="ECO:0000313" key="1">
    <source>
        <dbReference type="EMBL" id="OGY84530.1"/>
    </source>
</evidence>
<dbReference type="SUPFAM" id="SSF143034">
    <property type="entry name" value="L35p-like"/>
    <property type="match status" value="1"/>
</dbReference>
<accession>A0A1G2B8E5</accession>
<dbReference type="AlphaFoldDB" id="A0A1G2B8E5"/>
<dbReference type="STRING" id="1798542.A3F54_05480"/>
<proteinExistence type="predicted"/>
<protein>
    <recommendedName>
        <fullName evidence="3">50S ribosomal protein L35</fullName>
    </recommendedName>
</protein>
<dbReference type="Proteomes" id="UP000176952">
    <property type="component" value="Unassembled WGS sequence"/>
</dbReference>
<gene>
    <name evidence="1" type="ORF">A3F54_05480</name>
</gene>